<keyword evidence="1" id="KW-0472">Membrane</keyword>
<evidence type="ECO:0000256" key="1">
    <source>
        <dbReference type="SAM" id="Phobius"/>
    </source>
</evidence>
<gene>
    <name evidence="2" type="ORF">J7337_013942</name>
</gene>
<accession>A0A9P8D3U2</accession>
<comment type="caution">
    <text evidence="2">The sequence shown here is derived from an EMBL/GenBank/DDBJ whole genome shotgun (WGS) entry which is preliminary data.</text>
</comment>
<protein>
    <submittedName>
        <fullName evidence="2">Uncharacterized protein</fullName>
    </submittedName>
</protein>
<keyword evidence="1" id="KW-1133">Transmembrane helix</keyword>
<dbReference type="AlphaFoldDB" id="A0A9P8D3U2"/>
<dbReference type="Proteomes" id="UP000827133">
    <property type="component" value="Unassembled WGS sequence"/>
</dbReference>
<dbReference type="EMBL" id="JAHBCI010000012">
    <property type="protein sequence ID" value="KAG9494803.1"/>
    <property type="molecule type" value="Genomic_DNA"/>
</dbReference>
<reference evidence="2" key="1">
    <citation type="journal article" date="2021" name="Mol. Plant Microbe Interact.">
        <title>Telomere to telomere genome assembly of Fusarium musae F31, causal agent of crown rot disease of banana.</title>
        <authorList>
            <person name="Degradi L."/>
            <person name="Tava V."/>
            <person name="Kunova A."/>
            <person name="Cortesi P."/>
            <person name="Saracchi M."/>
            <person name="Pasquali M."/>
        </authorList>
    </citation>
    <scope>NUCLEOTIDE SEQUENCE</scope>
    <source>
        <strain evidence="2">F31</strain>
    </source>
</reference>
<proteinExistence type="predicted"/>
<keyword evidence="3" id="KW-1185">Reference proteome</keyword>
<evidence type="ECO:0000313" key="3">
    <source>
        <dbReference type="Proteomes" id="UP000827133"/>
    </source>
</evidence>
<dbReference type="RefSeq" id="XP_044673803.1">
    <property type="nucleotide sequence ID" value="XM_044831417.1"/>
</dbReference>
<keyword evidence="1" id="KW-0812">Transmembrane</keyword>
<feature type="transmembrane region" description="Helical" evidence="1">
    <location>
        <begin position="76"/>
        <end position="105"/>
    </location>
</feature>
<evidence type="ECO:0000313" key="2">
    <source>
        <dbReference type="EMBL" id="KAG9494803.1"/>
    </source>
</evidence>
<dbReference type="GeneID" id="68321798"/>
<sequence>MFPTHEFVEIPEIYADGIRQPLRGPVDADDDLPPLNLPPALDELDVNFEEIDLDDPHVPAYMPREEDSWDYIVEPLLSALILLQGVPSTLIMSIHILLLNLYCIATGNDRLFLRRLLPVVVV</sequence>
<dbReference type="KEGG" id="fmu:J7337_013942"/>
<name>A0A9P8D3U2_9HYPO</name>
<organism evidence="2 3">
    <name type="scientific">Fusarium musae</name>
    <dbReference type="NCBI Taxonomy" id="1042133"/>
    <lineage>
        <taxon>Eukaryota</taxon>
        <taxon>Fungi</taxon>
        <taxon>Dikarya</taxon>
        <taxon>Ascomycota</taxon>
        <taxon>Pezizomycotina</taxon>
        <taxon>Sordariomycetes</taxon>
        <taxon>Hypocreomycetidae</taxon>
        <taxon>Hypocreales</taxon>
        <taxon>Nectriaceae</taxon>
        <taxon>Fusarium</taxon>
    </lineage>
</organism>